<dbReference type="InterPro" id="IPR050789">
    <property type="entry name" value="Diverse_Enzym_Activities"/>
</dbReference>
<dbReference type="KEGG" id="mgot:MgSA37_01526"/>
<organism evidence="1 2">
    <name type="scientific">Mucilaginibacter gotjawali</name>
    <dbReference type="NCBI Taxonomy" id="1550579"/>
    <lineage>
        <taxon>Bacteria</taxon>
        <taxon>Pseudomonadati</taxon>
        <taxon>Bacteroidota</taxon>
        <taxon>Sphingobacteriia</taxon>
        <taxon>Sphingobacteriales</taxon>
        <taxon>Sphingobacteriaceae</taxon>
        <taxon>Mucilaginibacter</taxon>
    </lineage>
</organism>
<gene>
    <name evidence="1" type="primary">nylB</name>
    <name evidence="1" type="ORF">MgSA37_01526</name>
</gene>
<dbReference type="InterPro" id="IPR001466">
    <property type="entry name" value="Beta-lactam-related"/>
</dbReference>
<dbReference type="Pfam" id="PF00144">
    <property type="entry name" value="Beta-lactamase"/>
    <property type="match status" value="1"/>
</dbReference>
<evidence type="ECO:0000313" key="2">
    <source>
        <dbReference type="Proteomes" id="UP000218263"/>
    </source>
</evidence>
<dbReference type="GO" id="GO:0019875">
    <property type="term" value="F:6-aminohexanoate-dimer hydrolase activity"/>
    <property type="evidence" value="ECO:0007669"/>
    <property type="project" value="UniProtKB-EC"/>
</dbReference>
<keyword evidence="2" id="KW-1185">Reference proteome</keyword>
<dbReference type="EMBL" id="AP017313">
    <property type="protein sequence ID" value="BAU53359.1"/>
    <property type="molecule type" value="Genomic_DNA"/>
</dbReference>
<protein>
    <submittedName>
        <fullName evidence="1">6-aminohexanoate-dimer hydrolase</fullName>
        <ecNumber evidence="1">3.5.1.46</ecNumber>
    </submittedName>
</protein>
<dbReference type="EC" id="3.5.1.46" evidence="1"/>
<sequence length="536" mass="59763">MFSLNRRVLKRHFLSCLKLSKTYFNWFALLLLLGGSSAYAQKTTFFPHSLPETEGVSAGGIDSFLTAVSRSTHEFHSIMILRHGKVLAEGWWNPYRPDLRHSLYSCSKSFTSTAVGFAINEKLLSIHDKITSFFPESLPDTVKPYLAKLTIKDLLTMSVGQDPDPTSIIPFTSANWVKSFLATPIKNEPGTKFLYNTMATYTLSAIIQKVTGQKVVDYLKPRLFDPLGITGMDWEADKQGINTGGWGLRVKTEDLAKMGQLYLQKGIWNGKQVLPKGWVEEATTFKIDQAPGAAQSKKDSSDWMQGYCYQFWRCRHNAFRADGAFGQYIIVMPDQDAVIAITSESADMQGELNLVWRYLLPAMHKQPLTINKKADEDLSNHLANLSLPPAGKTDPKIPVHEGTFALKPNSLHIKSISFHYDGTVYKLGLKIDSTTYDLDFGNGKWLPGETSMNGPSLLNGAKEDFSLLLPYKVDGSCTAVGLDSALQFKLRYIESPHTETITCHFNGQALNATIEYSFNYGKSKMELQGDAVNDGK</sequence>
<dbReference type="SUPFAM" id="SSF56601">
    <property type="entry name" value="beta-lactamase/transpeptidase-like"/>
    <property type="match status" value="1"/>
</dbReference>
<name>A0A0X8X008_9SPHI</name>
<dbReference type="Proteomes" id="UP000218263">
    <property type="component" value="Chromosome"/>
</dbReference>
<accession>A0A0X8X008</accession>
<dbReference type="PANTHER" id="PTHR43283">
    <property type="entry name" value="BETA-LACTAMASE-RELATED"/>
    <property type="match status" value="1"/>
</dbReference>
<reference evidence="1 2" key="1">
    <citation type="submission" date="2015-12" db="EMBL/GenBank/DDBJ databases">
        <title>Genome sequence of Mucilaginibacter gotjawali.</title>
        <authorList>
            <person name="Lee J.S."/>
            <person name="Lee K.C."/>
            <person name="Kim K.K."/>
            <person name="Lee B.W."/>
        </authorList>
    </citation>
    <scope>NUCLEOTIDE SEQUENCE [LARGE SCALE GENOMIC DNA]</scope>
    <source>
        <strain evidence="1 2">SA3-7</strain>
    </source>
</reference>
<dbReference type="AlphaFoldDB" id="A0A0X8X008"/>
<evidence type="ECO:0000313" key="1">
    <source>
        <dbReference type="EMBL" id="BAU53359.1"/>
    </source>
</evidence>
<dbReference type="PANTHER" id="PTHR43283:SF7">
    <property type="entry name" value="BETA-LACTAMASE-RELATED DOMAIN-CONTAINING PROTEIN"/>
    <property type="match status" value="1"/>
</dbReference>
<dbReference type="RefSeq" id="WP_096350878.1">
    <property type="nucleotide sequence ID" value="NZ_AP017313.1"/>
</dbReference>
<keyword evidence="1" id="KW-0378">Hydrolase</keyword>
<dbReference type="InterPro" id="IPR012338">
    <property type="entry name" value="Beta-lactam/transpept-like"/>
</dbReference>
<proteinExistence type="predicted"/>
<dbReference type="OrthoDB" id="9773047at2"/>
<dbReference type="Gene3D" id="3.40.710.10">
    <property type="entry name" value="DD-peptidase/beta-lactamase superfamily"/>
    <property type="match status" value="1"/>
</dbReference>